<evidence type="ECO:0000256" key="2">
    <source>
        <dbReference type="ARBA" id="ARBA00008974"/>
    </source>
</evidence>
<evidence type="ECO:0000256" key="1">
    <source>
        <dbReference type="ARBA" id="ARBA00004141"/>
    </source>
</evidence>
<dbReference type="AlphaFoldDB" id="A0A8H6FD09"/>
<evidence type="ECO:0000256" key="5">
    <source>
        <dbReference type="ARBA" id="ARBA00022692"/>
    </source>
</evidence>
<feature type="transmembrane region" description="Helical" evidence="9">
    <location>
        <begin position="278"/>
        <end position="299"/>
    </location>
</feature>
<evidence type="ECO:0000256" key="6">
    <source>
        <dbReference type="ARBA" id="ARBA00022989"/>
    </source>
</evidence>
<dbReference type="GeneID" id="59338951"/>
<dbReference type="GO" id="GO:0015851">
    <property type="term" value="P:nucleobase transport"/>
    <property type="evidence" value="ECO:0007669"/>
    <property type="project" value="UniProtKB-ARBA"/>
</dbReference>
<keyword evidence="11" id="KW-1185">Reference proteome</keyword>
<accession>A0A8H6FD09</accession>
<evidence type="ECO:0000256" key="4">
    <source>
        <dbReference type="ARBA" id="ARBA00022553"/>
    </source>
</evidence>
<evidence type="ECO:0000313" key="11">
    <source>
        <dbReference type="Proteomes" id="UP000593566"/>
    </source>
</evidence>
<dbReference type="InterPro" id="IPR001248">
    <property type="entry name" value="Pur-cyt_permease"/>
</dbReference>
<dbReference type="Proteomes" id="UP000593566">
    <property type="component" value="Unassembled WGS sequence"/>
</dbReference>
<feature type="transmembrane region" description="Helical" evidence="9">
    <location>
        <begin position="311"/>
        <end position="332"/>
    </location>
</feature>
<organism evidence="10 11">
    <name type="scientific">Letharia lupina</name>
    <dbReference type="NCBI Taxonomy" id="560253"/>
    <lineage>
        <taxon>Eukaryota</taxon>
        <taxon>Fungi</taxon>
        <taxon>Dikarya</taxon>
        <taxon>Ascomycota</taxon>
        <taxon>Pezizomycotina</taxon>
        <taxon>Lecanoromycetes</taxon>
        <taxon>OSLEUM clade</taxon>
        <taxon>Lecanoromycetidae</taxon>
        <taxon>Lecanorales</taxon>
        <taxon>Lecanorineae</taxon>
        <taxon>Parmeliaceae</taxon>
        <taxon>Letharia</taxon>
    </lineage>
</organism>
<keyword evidence="6 9" id="KW-1133">Transmembrane helix</keyword>
<feature type="transmembrane region" description="Helical" evidence="9">
    <location>
        <begin position="474"/>
        <end position="493"/>
    </location>
</feature>
<protein>
    <recommendedName>
        <fullName evidence="12">Nucleoside transporter</fullName>
    </recommendedName>
</protein>
<dbReference type="RefSeq" id="XP_037153047.1">
    <property type="nucleotide sequence ID" value="XM_037301413.1"/>
</dbReference>
<feature type="transmembrane region" description="Helical" evidence="9">
    <location>
        <begin position="432"/>
        <end position="453"/>
    </location>
</feature>
<comment type="similarity">
    <text evidence="2 8">Belongs to the purine-cytosine permease (2.A.39) family.</text>
</comment>
<evidence type="ECO:0000256" key="9">
    <source>
        <dbReference type="SAM" id="Phobius"/>
    </source>
</evidence>
<reference evidence="10 11" key="1">
    <citation type="journal article" date="2020" name="Genomics">
        <title>Complete, high-quality genomes from long-read metagenomic sequencing of two wolf lichen thalli reveals enigmatic genome architecture.</title>
        <authorList>
            <person name="McKenzie S.K."/>
            <person name="Walston R.F."/>
            <person name="Allen J.L."/>
        </authorList>
    </citation>
    <scope>NUCLEOTIDE SEQUENCE [LARGE SCALE GENOMIC DNA]</scope>
    <source>
        <strain evidence="10">WasteWater1</strain>
    </source>
</reference>
<keyword evidence="4" id="KW-0597">Phosphoprotein</keyword>
<dbReference type="PIRSF" id="PIRSF002744">
    <property type="entry name" value="Pur-cyt_permease"/>
    <property type="match status" value="1"/>
</dbReference>
<dbReference type="InterPro" id="IPR026030">
    <property type="entry name" value="Pur-cyt_permease_Fcy2/21/22"/>
</dbReference>
<feature type="transmembrane region" description="Helical" evidence="9">
    <location>
        <begin position="352"/>
        <end position="373"/>
    </location>
</feature>
<dbReference type="FunFam" id="1.10.4160.10:FF:000002">
    <property type="entry name" value="Purine-cytosine permease fcyB"/>
    <property type="match status" value="1"/>
</dbReference>
<evidence type="ECO:0000256" key="8">
    <source>
        <dbReference type="PIRNR" id="PIRNR002744"/>
    </source>
</evidence>
<dbReference type="PANTHER" id="PTHR31806">
    <property type="entry name" value="PURINE-CYTOSINE PERMEASE FCY2-RELATED"/>
    <property type="match status" value="1"/>
</dbReference>
<feature type="transmembrane region" description="Helical" evidence="9">
    <location>
        <begin position="102"/>
        <end position="121"/>
    </location>
</feature>
<proteinExistence type="inferred from homology"/>
<dbReference type="Gene3D" id="1.10.4160.10">
    <property type="entry name" value="Hydantoin permease"/>
    <property type="match status" value="1"/>
</dbReference>
<evidence type="ECO:0000313" key="10">
    <source>
        <dbReference type="EMBL" id="KAF6223987.1"/>
    </source>
</evidence>
<feature type="transmembrane region" description="Helical" evidence="9">
    <location>
        <begin position="513"/>
        <end position="532"/>
    </location>
</feature>
<dbReference type="Pfam" id="PF02133">
    <property type="entry name" value="Transp_cyt_pur"/>
    <property type="match status" value="1"/>
</dbReference>
<dbReference type="GO" id="GO:0005886">
    <property type="term" value="C:plasma membrane"/>
    <property type="evidence" value="ECO:0007669"/>
    <property type="project" value="TreeGrafter"/>
</dbReference>
<evidence type="ECO:0000256" key="7">
    <source>
        <dbReference type="ARBA" id="ARBA00023136"/>
    </source>
</evidence>
<comment type="caution">
    <text evidence="10">The sequence shown here is derived from an EMBL/GenBank/DDBJ whole genome shotgun (WGS) entry which is preliminary data.</text>
</comment>
<feature type="transmembrane region" description="Helical" evidence="9">
    <location>
        <begin position="403"/>
        <end position="420"/>
    </location>
</feature>
<name>A0A8H6FD09_9LECA</name>
<dbReference type="GO" id="GO:0000329">
    <property type="term" value="C:fungal-type vacuole membrane"/>
    <property type="evidence" value="ECO:0007669"/>
    <property type="project" value="TreeGrafter"/>
</dbReference>
<feature type="transmembrane region" description="Helical" evidence="9">
    <location>
        <begin position="239"/>
        <end position="258"/>
    </location>
</feature>
<keyword evidence="7 8" id="KW-0472">Membrane</keyword>
<gene>
    <name evidence="10" type="ORF">HO133_010561</name>
</gene>
<evidence type="ECO:0000256" key="3">
    <source>
        <dbReference type="ARBA" id="ARBA00022448"/>
    </source>
</evidence>
<sequence length="539" mass="58289">MNPLRHPAAHQIPENDLEKRGEFKDSSVNIILSGSDSADNTLENSQISSHPDIAPTPVLLRGRLARWNAKVESFAGLEARGITRVLPEEKHDGAAMGYLQMFTLWFSINVVVNNLAVGFLGPLVFNLGWVDCVCLVLFANALSACGAAYTGTFGPQSGNRTMILGRYFMGYWPSKLACILNVILQVGWGIIASIIAGQMLSAVNGAGLTIAVGCAISALCIGLVAAFGIAILHTYERYAWIPQVFALLVLIGSAGHNFNTSLQSIGPPGTVTANRCSFFALQFSVAISFCTIGADFYVYYPINTSRRLTFFMTWSGMWTSLIFVNLIGVAIATGVATTPGWANAYATSSGALLLACYDGLGAFGGFCTVLLALGGIANNAPATYAAGLSCQVLGRYPKAIPRWIWCLFLMVVELVCAVAGRDHLFNIFEDFLPLMSYWVCPWLTIVFEEHILFHTLRGVPFDWSAWEDKKRLPVGVAALLSFFIGWAGAIVGMDQVWYQGPVGSKIGGYGGDIGAWLAIAFTCVAYPPLRYLELKKFGR</sequence>
<dbReference type="PANTHER" id="PTHR31806:SF8">
    <property type="entry name" value="TRANSPORTER, PUTATIVE (AFU_ORTHOLOGUE AFUA_2G03000)-RELATED"/>
    <property type="match status" value="1"/>
</dbReference>
<feature type="transmembrane region" description="Helical" evidence="9">
    <location>
        <begin position="208"/>
        <end position="232"/>
    </location>
</feature>
<dbReference type="EMBL" id="JACCJB010000009">
    <property type="protein sequence ID" value="KAF6223987.1"/>
    <property type="molecule type" value="Genomic_DNA"/>
</dbReference>
<feature type="transmembrane region" description="Helical" evidence="9">
    <location>
        <begin position="127"/>
        <end position="155"/>
    </location>
</feature>
<feature type="transmembrane region" description="Helical" evidence="9">
    <location>
        <begin position="176"/>
        <end position="196"/>
    </location>
</feature>
<keyword evidence="5 9" id="KW-0812">Transmembrane</keyword>
<dbReference type="GO" id="GO:0022857">
    <property type="term" value="F:transmembrane transporter activity"/>
    <property type="evidence" value="ECO:0007669"/>
    <property type="project" value="InterPro"/>
</dbReference>
<comment type="subcellular location">
    <subcellularLocation>
        <location evidence="1">Membrane</location>
        <topology evidence="1">Multi-pass membrane protein</topology>
    </subcellularLocation>
</comment>
<evidence type="ECO:0008006" key="12">
    <source>
        <dbReference type="Google" id="ProtNLM"/>
    </source>
</evidence>
<keyword evidence="3 8" id="KW-0813">Transport</keyword>